<accession>A0ABR4TBD3</accession>
<protein>
    <submittedName>
        <fullName evidence="1">Uncharacterized protein</fullName>
    </submittedName>
</protein>
<proteinExistence type="predicted"/>
<dbReference type="Proteomes" id="UP000027937">
    <property type="component" value="Unassembled WGS sequence"/>
</dbReference>
<keyword evidence="2" id="KW-1185">Reference proteome</keyword>
<sequence length="75" mass="8583">MNPEIVFIGKVTCVKDPKLGISIRKVGETTKLTEKTITSINANHTVFYSNGNVAFLKIRYLQVIWLRKKTQVLYL</sequence>
<comment type="caution">
    <text evidence="1">The sequence shown here is derived from an EMBL/GenBank/DDBJ whole genome shotgun (WGS) entry which is preliminary data.</text>
</comment>
<organism evidence="1 2">
    <name type="scientific">Clostridium haemolyticum NCTC 9693</name>
    <dbReference type="NCBI Taxonomy" id="1443114"/>
    <lineage>
        <taxon>Bacteria</taxon>
        <taxon>Bacillati</taxon>
        <taxon>Bacillota</taxon>
        <taxon>Clostridia</taxon>
        <taxon>Eubacteriales</taxon>
        <taxon>Clostridiaceae</taxon>
        <taxon>Clostridium</taxon>
    </lineage>
</organism>
<evidence type="ECO:0000313" key="2">
    <source>
        <dbReference type="Proteomes" id="UP000027937"/>
    </source>
</evidence>
<name>A0ABR4TBD3_CLOHA</name>
<reference evidence="1 2" key="1">
    <citation type="submission" date="2014-02" db="EMBL/GenBank/DDBJ databases">
        <title>Plasmidome dynamics in the species complex Clostridium novyi sensu lato converts strains of independent lineages into distinctly different pathogens.</title>
        <authorList>
            <person name="Skarin H."/>
            <person name="Segerman B."/>
        </authorList>
    </citation>
    <scope>NUCLEOTIDE SEQUENCE [LARGE SCALE GENOMIC DNA]</scope>
    <source>
        <strain evidence="1 2">NCTC 9693</strain>
    </source>
</reference>
<evidence type="ECO:0000313" key="1">
    <source>
        <dbReference type="EMBL" id="KEI14290.1"/>
    </source>
</evidence>
<dbReference type="EMBL" id="JENX01000124">
    <property type="protein sequence ID" value="KEI14290.1"/>
    <property type="molecule type" value="Genomic_DNA"/>
</dbReference>
<gene>
    <name evidence="1" type="ORF">Z960_12690</name>
</gene>